<feature type="transmembrane region" description="Helical" evidence="2">
    <location>
        <begin position="158"/>
        <end position="181"/>
    </location>
</feature>
<feature type="region of interest" description="Disordered" evidence="1">
    <location>
        <begin position="73"/>
        <end position="95"/>
    </location>
</feature>
<feature type="chain" id="PRO_5036596902" evidence="3">
    <location>
        <begin position="20"/>
        <end position="224"/>
    </location>
</feature>
<keyword evidence="2" id="KW-0812">Transmembrane</keyword>
<protein>
    <submittedName>
        <fullName evidence="5">Uncharacterized protein</fullName>
    </submittedName>
</protein>
<dbReference type="AlphaFoldDB" id="A0A8X6J2D1"/>
<sequence length="224" mass="24696">MKFFSPFLILISVFAYVEANEKLYATDTRNGNGLKREGRNNYDPYMPTKLYGNIGEYKEKEFFADSESSPYIDELQTQGSDPLGSGKYKDDDPYKNFNPPRYPPFPNNYKGYPFYPNGYPSPSAEQVLHVMTLVNNNKATSKPEGSGFLSKLIADPNIAAAAIIPLSFAAAAVVPALMNLVMGGISTPMISTIANNRGARSINNSRQLISLIKDMSRHSSATEP</sequence>
<evidence type="ECO:0000256" key="3">
    <source>
        <dbReference type="SAM" id="SignalP"/>
    </source>
</evidence>
<reference evidence="5" key="1">
    <citation type="submission" date="2020-07" db="EMBL/GenBank/DDBJ databases">
        <title>Multicomponent nature underlies the extraordinary mechanical properties of spider dragline silk.</title>
        <authorList>
            <person name="Kono N."/>
            <person name="Nakamura H."/>
            <person name="Mori M."/>
            <person name="Yoshida Y."/>
            <person name="Ohtoshi R."/>
            <person name="Malay A.D."/>
            <person name="Moran D.A.P."/>
            <person name="Tomita M."/>
            <person name="Numata K."/>
            <person name="Arakawa K."/>
        </authorList>
    </citation>
    <scope>NUCLEOTIDE SEQUENCE</scope>
</reference>
<dbReference type="OrthoDB" id="6451663at2759"/>
<dbReference type="EMBL" id="BMAO01037327">
    <property type="protein sequence ID" value="GFR16965.1"/>
    <property type="molecule type" value="Genomic_DNA"/>
</dbReference>
<dbReference type="Proteomes" id="UP000887116">
    <property type="component" value="Unassembled WGS sequence"/>
</dbReference>
<feature type="signal peptide" evidence="3">
    <location>
        <begin position="1"/>
        <end position="19"/>
    </location>
</feature>
<name>A0A8X6J2D1_TRICU</name>
<dbReference type="EMBL" id="BMAO01006155">
    <property type="protein sequence ID" value="GFR06475.1"/>
    <property type="molecule type" value="Genomic_DNA"/>
</dbReference>
<keyword evidence="2" id="KW-0472">Membrane</keyword>
<keyword evidence="6" id="KW-1185">Reference proteome</keyword>
<evidence type="ECO:0000313" key="6">
    <source>
        <dbReference type="Proteomes" id="UP000887116"/>
    </source>
</evidence>
<evidence type="ECO:0000313" key="4">
    <source>
        <dbReference type="EMBL" id="GFR06475.1"/>
    </source>
</evidence>
<proteinExistence type="predicted"/>
<keyword evidence="3" id="KW-0732">Signal</keyword>
<evidence type="ECO:0000256" key="2">
    <source>
        <dbReference type="SAM" id="Phobius"/>
    </source>
</evidence>
<accession>A0A8X6J2D1</accession>
<evidence type="ECO:0000313" key="5">
    <source>
        <dbReference type="EMBL" id="GFR16965.1"/>
    </source>
</evidence>
<comment type="caution">
    <text evidence="5">The sequence shown here is derived from an EMBL/GenBank/DDBJ whole genome shotgun (WGS) entry which is preliminary data.</text>
</comment>
<evidence type="ECO:0000256" key="1">
    <source>
        <dbReference type="SAM" id="MobiDB-lite"/>
    </source>
</evidence>
<gene>
    <name evidence="5" type="primary">AVEN_91475_1</name>
    <name evidence="5" type="ORF">TNCT_39271</name>
    <name evidence="4" type="ORF">TNCT_493161</name>
</gene>
<organism evidence="5 6">
    <name type="scientific">Trichonephila clavata</name>
    <name type="common">Joro spider</name>
    <name type="synonym">Nephila clavata</name>
    <dbReference type="NCBI Taxonomy" id="2740835"/>
    <lineage>
        <taxon>Eukaryota</taxon>
        <taxon>Metazoa</taxon>
        <taxon>Ecdysozoa</taxon>
        <taxon>Arthropoda</taxon>
        <taxon>Chelicerata</taxon>
        <taxon>Arachnida</taxon>
        <taxon>Araneae</taxon>
        <taxon>Araneomorphae</taxon>
        <taxon>Entelegynae</taxon>
        <taxon>Araneoidea</taxon>
        <taxon>Nephilidae</taxon>
        <taxon>Trichonephila</taxon>
    </lineage>
</organism>
<keyword evidence="2" id="KW-1133">Transmembrane helix</keyword>